<evidence type="ECO:0000313" key="2">
    <source>
        <dbReference type="Proteomes" id="UP001162164"/>
    </source>
</evidence>
<name>A0ABQ9JEH5_9CUCU</name>
<organism evidence="1 2">
    <name type="scientific">Molorchus minor</name>
    <dbReference type="NCBI Taxonomy" id="1323400"/>
    <lineage>
        <taxon>Eukaryota</taxon>
        <taxon>Metazoa</taxon>
        <taxon>Ecdysozoa</taxon>
        <taxon>Arthropoda</taxon>
        <taxon>Hexapoda</taxon>
        <taxon>Insecta</taxon>
        <taxon>Pterygota</taxon>
        <taxon>Neoptera</taxon>
        <taxon>Endopterygota</taxon>
        <taxon>Coleoptera</taxon>
        <taxon>Polyphaga</taxon>
        <taxon>Cucujiformia</taxon>
        <taxon>Chrysomeloidea</taxon>
        <taxon>Cerambycidae</taxon>
        <taxon>Lamiinae</taxon>
        <taxon>Monochamini</taxon>
        <taxon>Molorchus</taxon>
    </lineage>
</organism>
<dbReference type="EMBL" id="JAPWTJ010000687">
    <property type="protein sequence ID" value="KAJ8976361.1"/>
    <property type="molecule type" value="Genomic_DNA"/>
</dbReference>
<sequence length="304" mass="34129">METSGSANEISELSCFHVNYLPDKFNRSMNCPVVPENRPPHINKFLLPLANKKEDTNIIMNDSVEGPSFGELVLQTAPLAEPISLDENMPINDDKEIDESVEIEQGIIGNRKCEDKVADNKDINVIYDNSKKCDTLTDTINEELKDGLNNLSISSKEPPIERSSTELNSVSEPIIKGDGDISATERTDKESCDTNNKVIFVNTEGDTKEDDDLHLFNSHNYWYIIPDLPLNPSIIAGEQFPDNENASMDIAVLRFISLNLGCNFSRSLYYIVKERVIQDDAHINTQANEVEFDRLCCVTARRAL</sequence>
<comment type="caution">
    <text evidence="1">The sequence shown here is derived from an EMBL/GenBank/DDBJ whole genome shotgun (WGS) entry which is preliminary data.</text>
</comment>
<keyword evidence="2" id="KW-1185">Reference proteome</keyword>
<dbReference type="Proteomes" id="UP001162164">
    <property type="component" value="Unassembled WGS sequence"/>
</dbReference>
<proteinExistence type="predicted"/>
<reference evidence="1" key="1">
    <citation type="journal article" date="2023" name="Insect Mol. Biol.">
        <title>Genome sequencing provides insights into the evolution of gene families encoding plant cell wall-degrading enzymes in longhorned beetles.</title>
        <authorList>
            <person name="Shin N.R."/>
            <person name="Okamura Y."/>
            <person name="Kirsch R."/>
            <person name="Pauchet Y."/>
        </authorList>
    </citation>
    <scope>NUCLEOTIDE SEQUENCE</scope>
    <source>
        <strain evidence="1">MMC_N1</strain>
    </source>
</reference>
<accession>A0ABQ9JEH5</accession>
<evidence type="ECO:0000313" key="1">
    <source>
        <dbReference type="EMBL" id="KAJ8976361.1"/>
    </source>
</evidence>
<protein>
    <submittedName>
        <fullName evidence="1">Uncharacterized protein</fullName>
    </submittedName>
</protein>
<gene>
    <name evidence="1" type="ORF">NQ317_014157</name>
</gene>